<dbReference type="Pfam" id="PF04724">
    <property type="entry name" value="Glyco_transf_17"/>
    <property type="match status" value="1"/>
</dbReference>
<dbReference type="PANTHER" id="PTHR12224">
    <property type="entry name" value="BETA-1,4-MANNOSYL-GLYCOPROTEIN BETA-1,4-N-ACETYLGLUCOSAMINYL-TRANSFERASE"/>
    <property type="match status" value="1"/>
</dbReference>
<dbReference type="InterPro" id="IPR006813">
    <property type="entry name" value="Glyco_trans_17"/>
</dbReference>
<dbReference type="Proteomes" id="UP000295718">
    <property type="component" value="Unassembled WGS sequence"/>
</dbReference>
<evidence type="ECO:0000313" key="2">
    <source>
        <dbReference type="Proteomes" id="UP000295718"/>
    </source>
</evidence>
<proteinExistence type="predicted"/>
<dbReference type="STRING" id="1469948.GCA_000732725_03717"/>
<dbReference type="GO" id="GO:0003830">
    <property type="term" value="F:beta-1,4-mannosylglycoprotein 4-beta-N-acetylglucosaminyltransferase activity"/>
    <property type="evidence" value="ECO:0007669"/>
    <property type="project" value="InterPro"/>
</dbReference>
<keyword evidence="1" id="KW-0808">Transferase</keyword>
<dbReference type="EMBL" id="SLUO01000004">
    <property type="protein sequence ID" value="TCL59408.1"/>
    <property type="molecule type" value="Genomic_DNA"/>
</dbReference>
<accession>A0A4R1R262</accession>
<dbReference type="GO" id="GO:0006044">
    <property type="term" value="P:N-acetylglucosamine metabolic process"/>
    <property type="evidence" value="ECO:0007669"/>
    <property type="project" value="TreeGrafter"/>
</dbReference>
<dbReference type="OrthoDB" id="1997677at2"/>
<dbReference type="PANTHER" id="PTHR12224:SF0">
    <property type="entry name" value="BETA-1,4-MANNOSYL-GLYCOPROTEIN 4-BETA-N-ACETYLGLUCOSAMINYLTRANSFERASE"/>
    <property type="match status" value="1"/>
</dbReference>
<dbReference type="AlphaFoldDB" id="A0A4R1R262"/>
<keyword evidence="2" id="KW-1185">Reference proteome</keyword>
<evidence type="ECO:0000313" key="1">
    <source>
        <dbReference type="EMBL" id="TCL59408.1"/>
    </source>
</evidence>
<comment type="caution">
    <text evidence="1">The sequence shown here is derived from an EMBL/GenBank/DDBJ whole genome shotgun (WGS) entry which is preliminary data.</text>
</comment>
<organism evidence="1 2">
    <name type="scientific">Kineothrix alysoides</name>
    <dbReference type="NCBI Taxonomy" id="1469948"/>
    <lineage>
        <taxon>Bacteria</taxon>
        <taxon>Bacillati</taxon>
        <taxon>Bacillota</taxon>
        <taxon>Clostridia</taxon>
        <taxon>Lachnospirales</taxon>
        <taxon>Lachnospiraceae</taxon>
        <taxon>Kineothrix</taxon>
    </lineage>
</organism>
<name>A0A4R1R262_9FIRM</name>
<keyword evidence="1" id="KW-0328">Glycosyltransferase</keyword>
<gene>
    <name evidence="1" type="ORF">EDD76_104145</name>
</gene>
<sequence>MVYDSFQFFNELDILLLRMHILNDAVDKFVISESTVTFSGDKKPLYYEENKEMFKEFEHKIIHNVVDDTPMDCDAFTRDHHQKCAVVRGLAECKPEDIVIFSDVDEIPNPETLKTLIPNVEDGKIYMLAQRLFYCYLDMEEVSGRLLSVTGEFEGVEKPMWLGTKVCRYRMLENYTTEELRNKEQKAIGVRVADGGWHFSYMGGGKNQSVEERVKYKIKSAAHQEYNNRSTLSKVRKNIKNRQDIFGRDAQIVKVKIDETFPAYLRENIDKYRYLLYKEPKWYDFIFSR</sequence>
<dbReference type="GO" id="GO:0016020">
    <property type="term" value="C:membrane"/>
    <property type="evidence" value="ECO:0007669"/>
    <property type="project" value="InterPro"/>
</dbReference>
<dbReference type="RefSeq" id="WP_035315856.1">
    <property type="nucleotide sequence ID" value="NZ_JPNB01000002.1"/>
</dbReference>
<protein>
    <submittedName>
        <fullName evidence="1">Beta-1,4-mannosyl-glycoprotein beta-1,4-N-acetylglucosaminyltransferase</fullName>
    </submittedName>
</protein>
<reference evidence="1 2" key="1">
    <citation type="submission" date="2019-03" db="EMBL/GenBank/DDBJ databases">
        <title>Genomic Encyclopedia of Type Strains, Phase IV (KMG-IV): sequencing the most valuable type-strain genomes for metagenomic binning, comparative biology and taxonomic classification.</title>
        <authorList>
            <person name="Goeker M."/>
        </authorList>
    </citation>
    <scope>NUCLEOTIDE SEQUENCE [LARGE SCALE GENOMIC DNA]</scope>
    <source>
        <strain evidence="1 2">DSM 100556</strain>
    </source>
</reference>